<organism evidence="1 2">
    <name type="scientific">Endozoicomonas lisbonensis</name>
    <dbReference type="NCBI Taxonomy" id="3120522"/>
    <lineage>
        <taxon>Bacteria</taxon>
        <taxon>Pseudomonadati</taxon>
        <taxon>Pseudomonadota</taxon>
        <taxon>Gammaproteobacteria</taxon>
        <taxon>Oceanospirillales</taxon>
        <taxon>Endozoicomonadaceae</taxon>
        <taxon>Endozoicomonas</taxon>
    </lineage>
</organism>
<name>A0ABV2SEP0_9GAMM</name>
<dbReference type="Proteomes" id="UP001549366">
    <property type="component" value="Unassembled WGS sequence"/>
</dbReference>
<evidence type="ECO:0000313" key="2">
    <source>
        <dbReference type="Proteomes" id="UP001549366"/>
    </source>
</evidence>
<protein>
    <submittedName>
        <fullName evidence="1">Uncharacterized protein</fullName>
    </submittedName>
</protein>
<proteinExistence type="predicted"/>
<reference evidence="1 2" key="1">
    <citation type="submission" date="2024-06" db="EMBL/GenBank/DDBJ databases">
        <title>Genomic Encyclopedia of Type Strains, Phase V (KMG-V): Genome sequencing to study the core and pangenomes of soil and plant-associated prokaryotes.</title>
        <authorList>
            <person name="Whitman W."/>
        </authorList>
    </citation>
    <scope>NUCLEOTIDE SEQUENCE [LARGE SCALE GENOMIC DNA]</scope>
    <source>
        <strain evidence="1 2">NE40</strain>
    </source>
</reference>
<sequence length="235" mass="26022">MPKSRHGSPPSGKLDRFAEGNVLHLTNPEKFQNTTIIPGARYIPANRSTSYGATGYFSGYVFRADENPPEIIFKKGIVKHSPVVSMSQVEVIAGATSTGSRWDLSICTHVCAQAAAMHDEICGFDELLGYIYLLDAMDISGYTVFTHRSTGPMAKRFPIMQEIDEVNFMHGIPNTSVIGAVSDVEPSWFCPLQFHWDQEPKELWLTVNTDYQGGIEGAREVVDLFNASEAEEDAR</sequence>
<gene>
    <name evidence="1" type="ORF">V5J35_001408</name>
</gene>
<keyword evidence="2" id="KW-1185">Reference proteome</keyword>
<accession>A0ABV2SEP0</accession>
<comment type="caution">
    <text evidence="1">The sequence shown here is derived from an EMBL/GenBank/DDBJ whole genome shotgun (WGS) entry which is preliminary data.</text>
</comment>
<evidence type="ECO:0000313" key="1">
    <source>
        <dbReference type="EMBL" id="MET4756216.1"/>
    </source>
</evidence>
<dbReference type="RefSeq" id="WP_354010568.1">
    <property type="nucleotide sequence ID" value="NZ_JBEWTA010000001.1"/>
</dbReference>
<dbReference type="EMBL" id="JBEWTB010000002">
    <property type="protein sequence ID" value="MET4756216.1"/>
    <property type="molecule type" value="Genomic_DNA"/>
</dbReference>